<evidence type="ECO:0000313" key="2">
    <source>
        <dbReference type="Proteomes" id="UP001158576"/>
    </source>
</evidence>
<protein>
    <submittedName>
        <fullName evidence="1">Oidioi.mRNA.OKI2018_I69.XSR.g14207.t1.cds</fullName>
    </submittedName>
</protein>
<sequence>MHLLERRNSHLTRKLRYYVARHILLPRTRVSKLVVFRAVLTSLSRSLKVRKERKSSRLATTRSTTRHLHLEELPGLPTTINRYRKTSLRSEDIQEVRHLHVDP</sequence>
<keyword evidence="2" id="KW-1185">Reference proteome</keyword>
<organism evidence="1 2">
    <name type="scientific">Oikopleura dioica</name>
    <name type="common">Tunicate</name>
    <dbReference type="NCBI Taxonomy" id="34765"/>
    <lineage>
        <taxon>Eukaryota</taxon>
        <taxon>Metazoa</taxon>
        <taxon>Chordata</taxon>
        <taxon>Tunicata</taxon>
        <taxon>Appendicularia</taxon>
        <taxon>Copelata</taxon>
        <taxon>Oikopleuridae</taxon>
        <taxon>Oikopleura</taxon>
    </lineage>
</organism>
<reference evidence="1 2" key="1">
    <citation type="submission" date="2021-04" db="EMBL/GenBank/DDBJ databases">
        <authorList>
            <person name="Bliznina A."/>
        </authorList>
    </citation>
    <scope>NUCLEOTIDE SEQUENCE [LARGE SCALE GENOMIC DNA]</scope>
</reference>
<accession>A0ABN7S934</accession>
<dbReference type="Proteomes" id="UP001158576">
    <property type="component" value="Chromosome XSR"/>
</dbReference>
<name>A0ABN7S934_OIKDI</name>
<proteinExistence type="predicted"/>
<evidence type="ECO:0000313" key="1">
    <source>
        <dbReference type="EMBL" id="CAG5095482.1"/>
    </source>
</evidence>
<dbReference type="EMBL" id="OU015569">
    <property type="protein sequence ID" value="CAG5095482.1"/>
    <property type="molecule type" value="Genomic_DNA"/>
</dbReference>
<gene>
    <name evidence="1" type="ORF">OKIOD_LOCUS5765</name>
</gene>